<feature type="transmembrane region" description="Helical" evidence="3">
    <location>
        <begin position="483"/>
        <end position="501"/>
    </location>
</feature>
<feature type="transmembrane region" description="Helical" evidence="3">
    <location>
        <begin position="224"/>
        <end position="244"/>
    </location>
</feature>
<dbReference type="PANTHER" id="PTHR38434">
    <property type="entry name" value="BLL2549 PROTEIN"/>
    <property type="match status" value="1"/>
</dbReference>
<evidence type="ECO:0000256" key="1">
    <source>
        <dbReference type="SAM" id="Coils"/>
    </source>
</evidence>
<dbReference type="STRING" id="1391627.SAMN05216464_10738"/>
<feature type="transmembrane region" description="Helical" evidence="3">
    <location>
        <begin position="617"/>
        <end position="636"/>
    </location>
</feature>
<keyword evidence="5" id="KW-1185">Reference proteome</keyword>
<keyword evidence="1" id="KW-0175">Coiled coil</keyword>
<keyword evidence="3" id="KW-0472">Membrane</keyword>
<feature type="transmembrane region" description="Helical" evidence="3">
    <location>
        <begin position="6"/>
        <end position="23"/>
    </location>
</feature>
<feature type="transmembrane region" description="Helical" evidence="3">
    <location>
        <begin position="406"/>
        <end position="427"/>
    </location>
</feature>
<feature type="transmembrane region" description="Helical" evidence="3">
    <location>
        <begin position="756"/>
        <end position="775"/>
    </location>
</feature>
<dbReference type="PANTHER" id="PTHR38434:SF1">
    <property type="entry name" value="BLL2549 PROTEIN"/>
    <property type="match status" value="1"/>
</dbReference>
<keyword evidence="3" id="KW-1133">Transmembrane helix</keyword>
<feature type="transmembrane region" description="Helical" evidence="3">
    <location>
        <begin position="376"/>
        <end position="400"/>
    </location>
</feature>
<dbReference type="InterPro" id="IPR019286">
    <property type="entry name" value="DUF2339_TM"/>
</dbReference>
<organism evidence="4 5">
    <name type="scientific">Mucilaginibacter pineti</name>
    <dbReference type="NCBI Taxonomy" id="1391627"/>
    <lineage>
        <taxon>Bacteria</taxon>
        <taxon>Pseudomonadati</taxon>
        <taxon>Bacteroidota</taxon>
        <taxon>Sphingobacteriia</taxon>
        <taxon>Sphingobacteriales</taxon>
        <taxon>Sphingobacteriaceae</taxon>
        <taxon>Mucilaginibacter</taxon>
    </lineage>
</organism>
<reference evidence="4 5" key="1">
    <citation type="submission" date="2016-10" db="EMBL/GenBank/DDBJ databases">
        <authorList>
            <person name="de Groot N.N."/>
        </authorList>
    </citation>
    <scope>NUCLEOTIDE SEQUENCE [LARGE SCALE GENOMIC DNA]</scope>
    <source>
        <strain evidence="4 5">47C3B</strain>
    </source>
</reference>
<evidence type="ECO:0000256" key="3">
    <source>
        <dbReference type="SAM" id="Phobius"/>
    </source>
</evidence>
<feature type="transmembrane region" description="Helical" evidence="3">
    <location>
        <begin position="585"/>
        <end position="605"/>
    </location>
</feature>
<gene>
    <name evidence="4" type="ORF">SAMN05216464_10738</name>
</gene>
<sequence length="821" mass="92186">MDVLTVFLLLLVVILILNNKSNVTRNMQDLELKILDLKRIIEQLRITILAQENKKTEDAPKPVVQETPSVKPVEESVTPTPPSSISATELEVEALAFGNEDTAPIPVERQPDVIRDDSSIINRPIKVAENYQPKPQNIYPPKPREPQLSFFERHPDLEKFIGENLINKIGIAILVLAIGYFVKFAIDNDWVGPLGRVGIGIGCGAILIAIAHRMRNSYKAFSSVLVGGGLAVFYFTITLAYHQFNLFSQTTSFIILIVITIFAVLLSLLYDKQELAVIALVGGFASPFMVSNGHANYNALFIYLLILNIGLLIISYFKAWRVLNIVSFGFTVIVFGSVLYTLTPPTYHYGFIYASIFYLLYFAINVAHNVRENKTFIASDFSILLTNTALYFAAGLYLLTAMHAEQFRGLFCVSLAVVNLVLSYILFRNRKVDTNILYLLIGITLTFISLAAPIQLHSNSITIFWASEAVLLYWLYQRSGIQLMKLTSLVIWGAMLCSLMMDLFQIYSDHLITLTIVANKGFITTVVAAVSSFLLSILIGRDENPRIKGIAVEDRIFSITALALLFLSGLLEINHQFLNHFPGTTLNILYIMLYTPVFIYGYYLASLKAGALRFANPIRLGILLLCVTIYLALMPAFFDVLTDMLSGHKPPAGHFIAHWISAVFVGLLFYRIIRLCQATLDEGMKTLFTWLISIGIVVFLSLEVSLLSNVLFYSKIKDIGRIETVYVKTGLPILWGLLSFSLMWLGMRYKLKTMRIVSLSLFSLTLIKLFVYDIVDIPQAGKIAAFFCLGILLLIISFMYQKVKKIIVDDEAKNKDDNKEL</sequence>
<dbReference type="RefSeq" id="WP_091150310.1">
    <property type="nucleotide sequence ID" value="NZ_FNAI01000007.1"/>
</dbReference>
<keyword evidence="3" id="KW-0812">Transmembrane</keyword>
<feature type="transmembrane region" description="Helical" evidence="3">
    <location>
        <begin position="781"/>
        <end position="800"/>
    </location>
</feature>
<feature type="transmembrane region" description="Helical" evidence="3">
    <location>
        <begin position="460"/>
        <end position="476"/>
    </location>
</feature>
<evidence type="ECO:0000256" key="2">
    <source>
        <dbReference type="SAM" id="MobiDB-lite"/>
    </source>
</evidence>
<feature type="transmembrane region" description="Helical" evidence="3">
    <location>
        <begin position="250"/>
        <end position="270"/>
    </location>
</feature>
<feature type="transmembrane region" description="Helical" evidence="3">
    <location>
        <begin position="346"/>
        <end position="364"/>
    </location>
</feature>
<evidence type="ECO:0000313" key="4">
    <source>
        <dbReference type="EMBL" id="SDE52562.1"/>
    </source>
</evidence>
<feature type="transmembrane region" description="Helical" evidence="3">
    <location>
        <begin position="521"/>
        <end position="540"/>
    </location>
</feature>
<feature type="transmembrane region" description="Helical" evidence="3">
    <location>
        <begin position="275"/>
        <end position="294"/>
    </location>
</feature>
<feature type="transmembrane region" description="Helical" evidence="3">
    <location>
        <begin position="725"/>
        <end position="744"/>
    </location>
</feature>
<feature type="transmembrane region" description="Helical" evidence="3">
    <location>
        <begin position="322"/>
        <end position="340"/>
    </location>
</feature>
<dbReference type="Pfam" id="PF10101">
    <property type="entry name" value="DUF2339"/>
    <property type="match status" value="1"/>
</dbReference>
<dbReference type="EMBL" id="FNAI01000007">
    <property type="protein sequence ID" value="SDE52562.1"/>
    <property type="molecule type" value="Genomic_DNA"/>
</dbReference>
<feature type="transmembrane region" description="Helical" evidence="3">
    <location>
        <begin position="687"/>
        <end position="713"/>
    </location>
</feature>
<feature type="coiled-coil region" evidence="1">
    <location>
        <begin position="20"/>
        <end position="54"/>
    </location>
</feature>
<name>A0A1G7DM39_9SPHI</name>
<feature type="transmembrane region" description="Helical" evidence="3">
    <location>
        <begin position="552"/>
        <end position="573"/>
    </location>
</feature>
<feature type="region of interest" description="Disordered" evidence="2">
    <location>
        <begin position="55"/>
        <end position="84"/>
    </location>
</feature>
<proteinExistence type="predicted"/>
<accession>A0A1G7DM39</accession>
<feature type="transmembrane region" description="Helical" evidence="3">
    <location>
        <begin position="436"/>
        <end position="454"/>
    </location>
</feature>
<feature type="transmembrane region" description="Helical" evidence="3">
    <location>
        <begin position="300"/>
        <end position="317"/>
    </location>
</feature>
<feature type="transmembrane region" description="Helical" evidence="3">
    <location>
        <begin position="656"/>
        <end position="675"/>
    </location>
</feature>
<protein>
    <submittedName>
        <fullName evidence="4">Predicted membrane protein</fullName>
    </submittedName>
</protein>
<dbReference type="Proteomes" id="UP000199072">
    <property type="component" value="Unassembled WGS sequence"/>
</dbReference>
<feature type="transmembrane region" description="Helical" evidence="3">
    <location>
        <begin position="194"/>
        <end position="212"/>
    </location>
</feature>
<dbReference type="OrthoDB" id="666059at2"/>
<feature type="transmembrane region" description="Helical" evidence="3">
    <location>
        <begin position="165"/>
        <end position="182"/>
    </location>
</feature>
<dbReference type="AlphaFoldDB" id="A0A1G7DM39"/>
<evidence type="ECO:0000313" key="5">
    <source>
        <dbReference type="Proteomes" id="UP000199072"/>
    </source>
</evidence>